<organism evidence="2 3">
    <name type="scientific">Bacteroides thetaiotaomicron</name>
    <dbReference type="NCBI Taxonomy" id="818"/>
    <lineage>
        <taxon>Bacteria</taxon>
        <taxon>Pseudomonadati</taxon>
        <taxon>Bacteroidota</taxon>
        <taxon>Bacteroidia</taxon>
        <taxon>Bacteroidales</taxon>
        <taxon>Bacteroidaceae</taxon>
        <taxon>Bacteroides</taxon>
    </lineage>
</organism>
<dbReference type="AlphaFoldDB" id="A0A415LT15"/>
<proteinExistence type="predicted"/>
<evidence type="ECO:0000313" key="3">
    <source>
        <dbReference type="Proteomes" id="UP000283616"/>
    </source>
</evidence>
<feature type="transmembrane region" description="Helical" evidence="1">
    <location>
        <begin position="43"/>
        <end position="62"/>
    </location>
</feature>
<comment type="caution">
    <text evidence="2">The sequence shown here is derived from an EMBL/GenBank/DDBJ whole genome shotgun (WGS) entry which is preliminary data.</text>
</comment>
<feature type="transmembrane region" description="Helical" evidence="1">
    <location>
        <begin position="12"/>
        <end position="31"/>
    </location>
</feature>
<keyword evidence="1" id="KW-0472">Membrane</keyword>
<reference evidence="2 3" key="1">
    <citation type="submission" date="2018-08" db="EMBL/GenBank/DDBJ databases">
        <title>A genome reference for cultivated species of the human gut microbiota.</title>
        <authorList>
            <person name="Zou Y."/>
            <person name="Xue W."/>
            <person name="Luo G."/>
        </authorList>
    </citation>
    <scope>NUCLEOTIDE SEQUENCE [LARGE SCALE GENOMIC DNA]</scope>
    <source>
        <strain evidence="2 3">AF37-12</strain>
    </source>
</reference>
<keyword evidence="1" id="KW-1133">Transmembrane helix</keyword>
<accession>A0A415LT15</accession>
<dbReference type="Proteomes" id="UP000283616">
    <property type="component" value="Unassembled WGS sequence"/>
</dbReference>
<dbReference type="EMBL" id="QROV01000063">
    <property type="protein sequence ID" value="RHL52090.1"/>
    <property type="molecule type" value="Genomic_DNA"/>
</dbReference>
<name>A0A415LT15_BACT4</name>
<sequence length="152" mass="16571">MKTFNYSSKASIKDNLTEILIGAALIIGPIVYPFGIKIGATRILGPLPTAIILAIAGLFMLFKAWQKIRQARTLAAKGCVITVDNSKVTYPVIQKGTVTQGLFAFSDISLLNYDEEDGILTVTLADGNKVKFDVDFFDSLSHLKEFAALIQK</sequence>
<evidence type="ECO:0000313" key="2">
    <source>
        <dbReference type="EMBL" id="RHL52090.1"/>
    </source>
</evidence>
<keyword evidence="1" id="KW-0812">Transmembrane</keyword>
<protein>
    <submittedName>
        <fullName evidence="2">Uncharacterized protein</fullName>
    </submittedName>
</protein>
<gene>
    <name evidence="2" type="ORF">DW011_25865</name>
</gene>
<evidence type="ECO:0000256" key="1">
    <source>
        <dbReference type="SAM" id="Phobius"/>
    </source>
</evidence>
<dbReference type="RefSeq" id="WP_117610852.1">
    <property type="nucleotide sequence ID" value="NZ_QROV01000063.1"/>
</dbReference>